<feature type="domain" description="F-box" evidence="1">
    <location>
        <begin position="1"/>
        <end position="45"/>
    </location>
</feature>
<dbReference type="SMART" id="SM00256">
    <property type="entry name" value="FBOX"/>
    <property type="match status" value="1"/>
</dbReference>
<evidence type="ECO:0000313" key="3">
    <source>
        <dbReference type="Proteomes" id="UP000655588"/>
    </source>
</evidence>
<dbReference type="Gene3D" id="1.20.1280.50">
    <property type="match status" value="1"/>
</dbReference>
<dbReference type="Gene3D" id="3.80.10.10">
    <property type="entry name" value="Ribonuclease Inhibitor"/>
    <property type="match status" value="1"/>
</dbReference>
<evidence type="ECO:0000313" key="2">
    <source>
        <dbReference type="EMBL" id="KAF3425011.1"/>
    </source>
</evidence>
<name>A0A833RX12_9HYME</name>
<dbReference type="Pfam" id="PF12937">
    <property type="entry name" value="F-box-like"/>
    <property type="match status" value="1"/>
</dbReference>
<dbReference type="SUPFAM" id="SSF52047">
    <property type="entry name" value="RNI-like"/>
    <property type="match status" value="1"/>
</dbReference>
<dbReference type="InterPro" id="IPR036047">
    <property type="entry name" value="F-box-like_dom_sf"/>
</dbReference>
<sequence length="503" mass="58393">MWDQLPELILTQIFSHLGHGDRANVAQVCRLWNRALSSPVLWRSVTVFIDRDLRGDFPLAGELTVRKYLEKDQKINSSSTYRFIYETCHAKYWQHIRCLELAWSRPYLLPREARITRNTQAEAGAEFLTIVRAKNVQLKKLVLTDWIFICKWGNRGKLLYALASFLGCQHNLETLSLLNATLGVSDVLRLLASASKGSTEHLAYLDLRGAFREWQAPHSNPRHDSIVTPLEKKKKKEKRNCQLVDYTVLRLKETLASTIAIFATIPSIFRYLRLLGRFRALTILRLDYPALSDQTLNALTNAAPRVLKTLHISVRDSDSRHHTITDIAWHNLVLVCPELTVSYTIVNISHYEDMCYFLLPSVPLARFQMFSGHVWDQSRSRNFRSTVGLLITHYTNTLAEVMLQLRNNREMLDDLLISMLMRCKHLTRLQYDGIIRSLDTLRDICQLQAESKTRFRTIHVKPRNVNARNRAILNDINYHYDHKMMEQGVDFRIEDPASVLVFY</sequence>
<dbReference type="PANTHER" id="PTHR20933">
    <property type="entry name" value="F-BOX ONLY PROTEIN 33"/>
    <property type="match status" value="1"/>
</dbReference>
<dbReference type="AlphaFoldDB" id="A0A833RX12"/>
<comment type="caution">
    <text evidence="2">The sequence shown here is derived from an EMBL/GenBank/DDBJ whole genome shotgun (WGS) entry which is preliminary data.</text>
</comment>
<keyword evidence="3" id="KW-1185">Reference proteome</keyword>
<evidence type="ECO:0000259" key="1">
    <source>
        <dbReference type="PROSITE" id="PS50181"/>
    </source>
</evidence>
<accession>A0A833RX12</accession>
<reference evidence="2" key="1">
    <citation type="submission" date="2019-11" db="EMBL/GenBank/DDBJ databases">
        <title>The nuclear and mitochondrial genomes of Frieseomelitta varia - a highly eusocial stingless bee (Meliponini) with a permanently sterile worker caste.</title>
        <authorList>
            <person name="Freitas F.C.P."/>
            <person name="Lourenco A.P."/>
            <person name="Nunes F.M.F."/>
            <person name="Paschoal A.R."/>
            <person name="Abreu F.C.P."/>
            <person name="Barbin F.O."/>
            <person name="Bataglia L."/>
            <person name="Cardoso-Junior C.A.M."/>
            <person name="Cervoni M.S."/>
            <person name="Silva S.R."/>
            <person name="Dalarmi F."/>
            <person name="Del Lama M.A."/>
            <person name="Depintor T.S."/>
            <person name="Ferreira K.M."/>
            <person name="Goria P.S."/>
            <person name="Jaskot M.C."/>
            <person name="Lago D.C."/>
            <person name="Luna-Lucena D."/>
            <person name="Moda L.M."/>
            <person name="Nascimento L."/>
            <person name="Pedrino M."/>
            <person name="Rabico F.O."/>
            <person name="Sanches F.C."/>
            <person name="Santos D.E."/>
            <person name="Santos C.G."/>
            <person name="Vieira J."/>
            <person name="Lopes T.F."/>
            <person name="Barchuk A.R."/>
            <person name="Hartfelder K."/>
            <person name="Simoes Z.L.P."/>
            <person name="Bitondi M.M.G."/>
            <person name="Pinheiro D.G."/>
        </authorList>
    </citation>
    <scope>NUCLEOTIDE SEQUENCE</scope>
    <source>
        <strain evidence="2">USP_RPSP 00005682</strain>
        <tissue evidence="2">Whole individual</tissue>
    </source>
</reference>
<dbReference type="FunFam" id="1.20.1280.50:FF:000005">
    <property type="entry name" value="F-box/LRR-repeat protein 3 isoform X1"/>
    <property type="match status" value="1"/>
</dbReference>
<gene>
    <name evidence="2" type="ORF">E2986_00945</name>
</gene>
<protein>
    <recommendedName>
        <fullName evidence="1">F-box domain-containing protein</fullName>
    </recommendedName>
</protein>
<dbReference type="PROSITE" id="PS50181">
    <property type="entry name" value="FBOX"/>
    <property type="match status" value="1"/>
</dbReference>
<organism evidence="2 3">
    <name type="scientific">Frieseomelitta varia</name>
    <dbReference type="NCBI Taxonomy" id="561572"/>
    <lineage>
        <taxon>Eukaryota</taxon>
        <taxon>Metazoa</taxon>
        <taxon>Ecdysozoa</taxon>
        <taxon>Arthropoda</taxon>
        <taxon>Hexapoda</taxon>
        <taxon>Insecta</taxon>
        <taxon>Pterygota</taxon>
        <taxon>Neoptera</taxon>
        <taxon>Endopterygota</taxon>
        <taxon>Hymenoptera</taxon>
        <taxon>Apocrita</taxon>
        <taxon>Aculeata</taxon>
        <taxon>Apoidea</taxon>
        <taxon>Anthophila</taxon>
        <taxon>Apidae</taxon>
        <taxon>Frieseomelitta</taxon>
    </lineage>
</organism>
<dbReference type="PANTHER" id="PTHR20933:SF4">
    <property type="entry name" value="F-BOX INVOLVED IN POLYQ PATHOGENESIS, ISOFORM A"/>
    <property type="match status" value="1"/>
</dbReference>
<dbReference type="EMBL" id="WNWW01000428">
    <property type="protein sequence ID" value="KAF3425011.1"/>
    <property type="molecule type" value="Genomic_DNA"/>
</dbReference>
<dbReference type="Proteomes" id="UP000655588">
    <property type="component" value="Unassembled WGS sequence"/>
</dbReference>
<dbReference type="InterPro" id="IPR032675">
    <property type="entry name" value="LRR_dom_sf"/>
</dbReference>
<dbReference type="GO" id="GO:0031398">
    <property type="term" value="P:positive regulation of protein ubiquitination"/>
    <property type="evidence" value="ECO:0007669"/>
    <property type="project" value="TreeGrafter"/>
</dbReference>
<proteinExistence type="predicted"/>
<dbReference type="SUPFAM" id="SSF81383">
    <property type="entry name" value="F-box domain"/>
    <property type="match status" value="1"/>
</dbReference>
<dbReference type="InterPro" id="IPR001810">
    <property type="entry name" value="F-box_dom"/>
</dbReference>